<sequence length="244" mass="27503">MDKGEPSRKSNDSEGDGERPFKKARYVWQLKGKYHLKDNNQKQATSMDDAEDTTLEEPESQSDSDSEVEPALINNNSIKIPTAFYEKCCIDNLLIQSNALLDTVQEDSDQECANNIDKSILDEIPITLVKPSLRNQDDYMYEWQARQVAKSFVDNTINSILEHWRIAAFDVEDFVEDCENGEQVEDEGILMAIQSHGLQSGPRFEPPEVVQAPREMPVHPSADPMHFLNTAISAAIQKKGLSSN</sequence>
<evidence type="ECO:0000313" key="4">
    <source>
        <dbReference type="RefSeq" id="XP_017777435.1"/>
    </source>
</evidence>
<dbReference type="RefSeq" id="XP_017777434.1">
    <property type="nucleotide sequence ID" value="XM_017921945.1"/>
</dbReference>
<reference evidence="3 4" key="1">
    <citation type="submission" date="2025-05" db="UniProtKB">
        <authorList>
            <consortium name="RefSeq"/>
        </authorList>
    </citation>
    <scope>IDENTIFICATION</scope>
    <source>
        <tissue evidence="3 4">Whole Larva</tissue>
    </source>
</reference>
<dbReference type="Proteomes" id="UP000695000">
    <property type="component" value="Unplaced"/>
</dbReference>
<keyword evidence="2" id="KW-1185">Reference proteome</keyword>
<feature type="region of interest" description="Disordered" evidence="1">
    <location>
        <begin position="1"/>
        <end position="23"/>
    </location>
</feature>
<protein>
    <submittedName>
        <fullName evidence="3 4">Uncharacterized protein LOC108563312</fullName>
    </submittedName>
</protein>
<feature type="compositionally biased region" description="Acidic residues" evidence="1">
    <location>
        <begin position="48"/>
        <end position="68"/>
    </location>
</feature>
<organism evidence="2 3">
    <name type="scientific">Nicrophorus vespilloides</name>
    <name type="common">Boreal carrion beetle</name>
    <dbReference type="NCBI Taxonomy" id="110193"/>
    <lineage>
        <taxon>Eukaryota</taxon>
        <taxon>Metazoa</taxon>
        <taxon>Ecdysozoa</taxon>
        <taxon>Arthropoda</taxon>
        <taxon>Hexapoda</taxon>
        <taxon>Insecta</taxon>
        <taxon>Pterygota</taxon>
        <taxon>Neoptera</taxon>
        <taxon>Endopterygota</taxon>
        <taxon>Coleoptera</taxon>
        <taxon>Polyphaga</taxon>
        <taxon>Staphyliniformia</taxon>
        <taxon>Silphidae</taxon>
        <taxon>Nicrophorinae</taxon>
        <taxon>Nicrophorus</taxon>
    </lineage>
</organism>
<gene>
    <name evidence="3 4" type="primary">LOC108563312</name>
</gene>
<name>A0ABM1MS84_NICVS</name>
<dbReference type="GeneID" id="108563312"/>
<dbReference type="RefSeq" id="XP_017777435.1">
    <property type="nucleotide sequence ID" value="XM_017921946.1"/>
</dbReference>
<feature type="compositionally biased region" description="Basic and acidic residues" evidence="1">
    <location>
        <begin position="1"/>
        <end position="21"/>
    </location>
</feature>
<evidence type="ECO:0000256" key="1">
    <source>
        <dbReference type="SAM" id="MobiDB-lite"/>
    </source>
</evidence>
<proteinExistence type="predicted"/>
<evidence type="ECO:0000313" key="2">
    <source>
        <dbReference type="Proteomes" id="UP000695000"/>
    </source>
</evidence>
<feature type="region of interest" description="Disordered" evidence="1">
    <location>
        <begin position="37"/>
        <end position="70"/>
    </location>
</feature>
<evidence type="ECO:0000313" key="3">
    <source>
        <dbReference type="RefSeq" id="XP_017777434.1"/>
    </source>
</evidence>
<accession>A0ABM1MS84</accession>